<feature type="compositionally biased region" description="Low complexity" evidence="1">
    <location>
        <begin position="40"/>
        <end position="53"/>
    </location>
</feature>
<dbReference type="AlphaFoldDB" id="A0A7S4GF90"/>
<feature type="region of interest" description="Disordered" evidence="1">
    <location>
        <begin position="166"/>
        <end position="294"/>
    </location>
</feature>
<dbReference type="EMBL" id="HBJA01135178">
    <property type="protein sequence ID" value="CAE0835151.1"/>
    <property type="molecule type" value="Transcribed_RNA"/>
</dbReference>
<feature type="compositionally biased region" description="Basic and acidic residues" evidence="1">
    <location>
        <begin position="264"/>
        <end position="277"/>
    </location>
</feature>
<reference evidence="2" key="1">
    <citation type="submission" date="2021-01" db="EMBL/GenBank/DDBJ databases">
        <authorList>
            <person name="Corre E."/>
            <person name="Pelletier E."/>
            <person name="Niang G."/>
            <person name="Scheremetjew M."/>
            <person name="Finn R."/>
            <person name="Kale V."/>
            <person name="Holt S."/>
            <person name="Cochrane G."/>
            <person name="Meng A."/>
            <person name="Brown T."/>
            <person name="Cohen L."/>
        </authorList>
    </citation>
    <scope>NUCLEOTIDE SEQUENCE</scope>
    <source>
        <strain evidence="2">CCMP1594</strain>
    </source>
</reference>
<gene>
    <name evidence="2" type="ORF">EGYM00163_LOCUS46455</name>
</gene>
<evidence type="ECO:0000256" key="1">
    <source>
        <dbReference type="SAM" id="MobiDB-lite"/>
    </source>
</evidence>
<proteinExistence type="predicted"/>
<accession>A0A7S4GF90</accession>
<feature type="region of interest" description="Disordered" evidence="1">
    <location>
        <begin position="1"/>
        <end position="73"/>
    </location>
</feature>
<feature type="compositionally biased region" description="Basic and acidic residues" evidence="1">
    <location>
        <begin position="242"/>
        <end position="254"/>
    </location>
</feature>
<feature type="compositionally biased region" description="Pro residues" evidence="1">
    <location>
        <begin position="228"/>
        <end position="241"/>
    </location>
</feature>
<protein>
    <submittedName>
        <fullName evidence="2">Uncharacterized protein</fullName>
    </submittedName>
</protein>
<sequence length="294" mass="31877">MDKLTQGDVPDMTDAALQAAMRKGEFGRAKEAADEPAPSPAAAEAAPAEAPAEPSEDPPSPKPKPRGLRRLMPNLLGIDEVASGLGERKFFRPSERDAEEEYLANAPETDDHLQQELKKVTDGFFANLQSNQKREPAVPATKLFDLEKALEGIDLDSILADAESGKLTPDMLRTAKKPELNTGSLADMMQSMQQLTASMKARGGDADTAEIPDAPVTKPQPAASSTPMAPPKTAPAAPPPKPEAEPEAKPEKVFEAVPQPKTTMTREEAERDRERKGRWTVIEYEDDDDDDEDN</sequence>
<feature type="compositionally biased region" description="Basic and acidic residues" evidence="1">
    <location>
        <begin position="22"/>
        <end position="33"/>
    </location>
</feature>
<organism evidence="2">
    <name type="scientific">Eutreptiella gymnastica</name>
    <dbReference type="NCBI Taxonomy" id="73025"/>
    <lineage>
        <taxon>Eukaryota</taxon>
        <taxon>Discoba</taxon>
        <taxon>Euglenozoa</taxon>
        <taxon>Euglenida</taxon>
        <taxon>Spirocuta</taxon>
        <taxon>Euglenophyceae</taxon>
        <taxon>Eutreptiales</taxon>
        <taxon>Eutreptiaceae</taxon>
        <taxon>Eutreptiella</taxon>
    </lineage>
</organism>
<name>A0A7S4GF90_9EUGL</name>
<feature type="compositionally biased region" description="Acidic residues" evidence="1">
    <location>
        <begin position="283"/>
        <end position="294"/>
    </location>
</feature>
<evidence type="ECO:0000313" key="2">
    <source>
        <dbReference type="EMBL" id="CAE0835151.1"/>
    </source>
</evidence>